<keyword evidence="1" id="KW-0472">Membrane</keyword>
<feature type="transmembrane region" description="Helical" evidence="1">
    <location>
        <begin position="301"/>
        <end position="328"/>
    </location>
</feature>
<keyword evidence="1" id="KW-0812">Transmembrane</keyword>
<reference evidence="2" key="1">
    <citation type="submission" date="2021-02" db="EMBL/GenBank/DDBJ databases">
        <authorList>
            <person name="Dougan E. K."/>
            <person name="Rhodes N."/>
            <person name="Thang M."/>
            <person name="Chan C."/>
        </authorList>
    </citation>
    <scope>NUCLEOTIDE SEQUENCE</scope>
</reference>
<evidence type="ECO:0000313" key="2">
    <source>
        <dbReference type="EMBL" id="CAE7469877.1"/>
    </source>
</evidence>
<sequence>MASSSKINKFEVESASETTWQYADACLIVVGCGEEADEVLARRRLEAGGRLCHITTAGPEDARVRVSDTDGGEGFFFWLTPPASVGISSLGRKLCAKVRRYWTKDGPDAFELPADHSLLVMRCNHGDHVYVTDGQGFAVCAMSGQVVVDPDIATAKTLDVGVRDQDSRSFGTFSWRFVIPAQLLLLVWQVGKMLLSIHHEMLASEGAMPWWRNLLMALTWALVCQAICTEMLTYAIAGEKPSGTILQVSSMAAAMAILAATPLEFSDFILCVVGLGGALVGPIISYVTSRHKFPQRRFLSSLLWTIGQLAGTAGCYVLMGAVGLVYALLIEGGFAAVASIYLPFATAFAELGMIIYTRKAYDKLVFSARQSHGHVVAGDQLGIAAAALVFSAHGFAEATRLVATFAGAVSSGGYSWIPTSCLSLALNLSARLGWSRFLIIQTIKKLFGGPAAMAIAAPSGWSKLHDEMKIYAGYFRFLTVLALVIARGIAHGMQASTFNLSAACVLVTAMVLEVVEDQIVVNELLPVNPVGPGLLKAEAKGSNANPAQLLALEHRIHFPSTDPWRVQEVQPPATGSHGPRKSMTKDLTADFAELEPEDQEWRVCLGPLEDSRWARLRRKMGQPRSLITSFALHGLREMPFHCQLAFIGVVCEYTAALLAMLLGPGYMRGLSAAPMTEGRIVALFFWPVPLKG</sequence>
<feature type="transmembrane region" description="Helical" evidence="1">
    <location>
        <begin position="644"/>
        <end position="667"/>
    </location>
</feature>
<accession>A0A812SAK3</accession>
<feature type="transmembrane region" description="Helical" evidence="1">
    <location>
        <begin position="267"/>
        <end position="289"/>
    </location>
</feature>
<comment type="caution">
    <text evidence="2">The sequence shown here is derived from an EMBL/GenBank/DDBJ whole genome shotgun (WGS) entry which is preliminary data.</text>
</comment>
<feature type="transmembrane region" description="Helical" evidence="1">
    <location>
        <begin position="470"/>
        <end position="490"/>
    </location>
</feature>
<dbReference type="OrthoDB" id="425631at2759"/>
<keyword evidence="3" id="KW-1185">Reference proteome</keyword>
<dbReference type="EMBL" id="CAJNDS010002428">
    <property type="protein sequence ID" value="CAE7469877.1"/>
    <property type="molecule type" value="Genomic_DNA"/>
</dbReference>
<keyword evidence="1" id="KW-1133">Transmembrane helix</keyword>
<evidence type="ECO:0000313" key="3">
    <source>
        <dbReference type="Proteomes" id="UP000604046"/>
    </source>
</evidence>
<name>A0A812SAK3_9DINO</name>
<proteinExistence type="predicted"/>
<protein>
    <submittedName>
        <fullName evidence="2">Uncharacterized protein</fullName>
    </submittedName>
</protein>
<gene>
    <name evidence="2" type="ORF">SNAT2548_LOCUS26335</name>
</gene>
<organism evidence="2 3">
    <name type="scientific">Symbiodinium natans</name>
    <dbReference type="NCBI Taxonomy" id="878477"/>
    <lineage>
        <taxon>Eukaryota</taxon>
        <taxon>Sar</taxon>
        <taxon>Alveolata</taxon>
        <taxon>Dinophyceae</taxon>
        <taxon>Suessiales</taxon>
        <taxon>Symbiodiniaceae</taxon>
        <taxon>Symbiodinium</taxon>
    </lineage>
</organism>
<dbReference type="AlphaFoldDB" id="A0A812SAK3"/>
<dbReference type="Proteomes" id="UP000604046">
    <property type="component" value="Unassembled WGS sequence"/>
</dbReference>
<evidence type="ECO:0000256" key="1">
    <source>
        <dbReference type="SAM" id="Phobius"/>
    </source>
</evidence>
<feature type="transmembrane region" description="Helical" evidence="1">
    <location>
        <begin position="334"/>
        <end position="356"/>
    </location>
</feature>